<dbReference type="PROSITE" id="PS50862">
    <property type="entry name" value="AA_TRNA_LIGASE_II"/>
    <property type="match status" value="1"/>
</dbReference>
<dbReference type="PIRSF" id="PIRSF001529">
    <property type="entry name" value="Ser-tRNA-synth_IIa"/>
    <property type="match status" value="1"/>
</dbReference>
<evidence type="ECO:0000256" key="3">
    <source>
        <dbReference type="ARBA" id="ARBA00022741"/>
    </source>
</evidence>
<dbReference type="SUPFAM" id="SSF55681">
    <property type="entry name" value="Class II aaRS and biotin synthetases"/>
    <property type="match status" value="1"/>
</dbReference>
<keyword evidence="5" id="KW-0648">Protein biosynthesis</keyword>
<feature type="binding site" evidence="8">
    <location>
        <position position="258"/>
    </location>
    <ligand>
        <name>L-serine</name>
        <dbReference type="ChEBI" id="CHEBI:33384"/>
    </ligand>
</feature>
<dbReference type="PANTHER" id="PTHR11778">
    <property type="entry name" value="SERYL-TRNA SYNTHETASE"/>
    <property type="match status" value="1"/>
</dbReference>
<dbReference type="EMBL" id="MHSK01000014">
    <property type="protein sequence ID" value="OHA42353.1"/>
    <property type="molecule type" value="Genomic_DNA"/>
</dbReference>
<dbReference type="GO" id="GO:0005737">
    <property type="term" value="C:cytoplasm"/>
    <property type="evidence" value="ECO:0007669"/>
    <property type="project" value="UniProtKB-UniRule"/>
</dbReference>
<feature type="binding site" evidence="9">
    <location>
        <begin position="258"/>
        <end position="260"/>
    </location>
    <ligand>
        <name>ATP</name>
        <dbReference type="ChEBI" id="CHEBI:30616"/>
    </ligand>
</feature>
<protein>
    <recommendedName>
        <fullName evidence="1 7">Serine--tRNA ligase</fullName>
        <ecNumber evidence="1 7">6.1.1.11</ecNumber>
    </recommendedName>
</protein>
<evidence type="ECO:0000313" key="12">
    <source>
        <dbReference type="Proteomes" id="UP000177269"/>
    </source>
</evidence>
<dbReference type="GO" id="GO:0004828">
    <property type="term" value="F:serine-tRNA ligase activity"/>
    <property type="evidence" value="ECO:0007669"/>
    <property type="project" value="UniProtKB-UniRule"/>
</dbReference>
<dbReference type="InterPro" id="IPR042103">
    <property type="entry name" value="SerRS_1_N_sf"/>
</dbReference>
<evidence type="ECO:0000256" key="7">
    <source>
        <dbReference type="NCBIfam" id="TIGR00414"/>
    </source>
</evidence>
<dbReference type="GO" id="GO:0005524">
    <property type="term" value="F:ATP binding"/>
    <property type="evidence" value="ECO:0007669"/>
    <property type="project" value="UniProtKB-KW"/>
</dbReference>
<dbReference type="Gene3D" id="3.30.930.10">
    <property type="entry name" value="Bira Bifunctional Protein, Domain 2"/>
    <property type="match status" value="1"/>
</dbReference>
<dbReference type="NCBIfam" id="TIGR00414">
    <property type="entry name" value="serS"/>
    <property type="match status" value="1"/>
</dbReference>
<feature type="domain" description="Aminoacyl-transfer RNA synthetases class-II family profile" evidence="10">
    <location>
        <begin position="180"/>
        <end position="406"/>
    </location>
</feature>
<evidence type="ECO:0000256" key="8">
    <source>
        <dbReference type="PIRSR" id="PIRSR001529-1"/>
    </source>
</evidence>
<dbReference type="InterPro" id="IPR010978">
    <property type="entry name" value="tRNA-bd_arm"/>
</dbReference>
<keyword evidence="3" id="KW-0547">Nucleotide-binding</keyword>
<feature type="binding site" evidence="8">
    <location>
        <position position="379"/>
    </location>
    <ligand>
        <name>L-serine</name>
        <dbReference type="ChEBI" id="CHEBI:33384"/>
    </ligand>
</feature>
<dbReference type="EC" id="6.1.1.11" evidence="1 7"/>
<dbReference type="AlphaFoldDB" id="A0A1G2P246"/>
<dbReference type="InterPro" id="IPR006195">
    <property type="entry name" value="aa-tRNA-synth_II"/>
</dbReference>
<dbReference type="PRINTS" id="PR00981">
    <property type="entry name" value="TRNASYNTHSER"/>
</dbReference>
<evidence type="ECO:0000259" key="10">
    <source>
        <dbReference type="PROSITE" id="PS50862"/>
    </source>
</evidence>
<organism evidence="11 12">
    <name type="scientific">Candidatus Taylorbacteria bacterium RIFCSPLOWO2_12_FULL_43_20</name>
    <dbReference type="NCBI Taxonomy" id="1802332"/>
    <lineage>
        <taxon>Bacteria</taxon>
        <taxon>Candidatus Tayloriibacteriota</taxon>
    </lineage>
</organism>
<evidence type="ECO:0000256" key="4">
    <source>
        <dbReference type="ARBA" id="ARBA00022840"/>
    </source>
</evidence>
<dbReference type="InterPro" id="IPR033729">
    <property type="entry name" value="SerRS_core"/>
</dbReference>
<feature type="binding site" evidence="8">
    <location>
        <position position="281"/>
    </location>
    <ligand>
        <name>L-serine</name>
        <dbReference type="ChEBI" id="CHEBI:33384"/>
    </ligand>
</feature>
<evidence type="ECO:0000256" key="1">
    <source>
        <dbReference type="ARBA" id="ARBA00012840"/>
    </source>
</evidence>
<name>A0A1G2P246_9BACT</name>
<proteinExistence type="predicted"/>
<dbReference type="CDD" id="cd00770">
    <property type="entry name" value="SerRS_core"/>
    <property type="match status" value="1"/>
</dbReference>
<keyword evidence="6" id="KW-0030">Aminoacyl-tRNA synthetase</keyword>
<dbReference type="InterPro" id="IPR015866">
    <property type="entry name" value="Ser-tRNA-synth_1_N"/>
</dbReference>
<dbReference type="InterPro" id="IPR002317">
    <property type="entry name" value="Ser-tRNA-ligase_type_1"/>
</dbReference>
<dbReference type="SUPFAM" id="SSF46589">
    <property type="entry name" value="tRNA-binding arm"/>
    <property type="match status" value="1"/>
</dbReference>
<evidence type="ECO:0000313" key="11">
    <source>
        <dbReference type="EMBL" id="OHA42353.1"/>
    </source>
</evidence>
<gene>
    <name evidence="11" type="ORF">A3G52_01450</name>
</gene>
<evidence type="ECO:0000256" key="9">
    <source>
        <dbReference type="PIRSR" id="PIRSR001529-2"/>
    </source>
</evidence>
<comment type="caution">
    <text evidence="11">The sequence shown here is derived from an EMBL/GenBank/DDBJ whole genome shotgun (WGS) entry which is preliminary data.</text>
</comment>
<dbReference type="Gene3D" id="1.10.287.40">
    <property type="entry name" value="Serine-tRNA synthetase, tRNA binding domain"/>
    <property type="match status" value="1"/>
</dbReference>
<evidence type="ECO:0000256" key="6">
    <source>
        <dbReference type="ARBA" id="ARBA00023146"/>
    </source>
</evidence>
<dbReference type="GO" id="GO:0006434">
    <property type="term" value="P:seryl-tRNA aminoacylation"/>
    <property type="evidence" value="ECO:0007669"/>
    <property type="project" value="UniProtKB-UniRule"/>
</dbReference>
<evidence type="ECO:0000256" key="2">
    <source>
        <dbReference type="ARBA" id="ARBA00022598"/>
    </source>
</evidence>
<feature type="binding site" evidence="9">
    <location>
        <begin position="274"/>
        <end position="277"/>
    </location>
    <ligand>
        <name>ATP</name>
        <dbReference type="ChEBI" id="CHEBI:30616"/>
    </ligand>
</feature>
<evidence type="ECO:0000256" key="5">
    <source>
        <dbReference type="ARBA" id="ARBA00022917"/>
    </source>
</evidence>
<feature type="binding site" evidence="8">
    <location>
        <position position="227"/>
    </location>
    <ligand>
        <name>L-serine</name>
        <dbReference type="ChEBI" id="CHEBI:33384"/>
    </ligand>
</feature>
<feature type="binding site" evidence="9">
    <location>
        <begin position="347"/>
        <end position="350"/>
    </location>
    <ligand>
        <name>ATP</name>
        <dbReference type="ChEBI" id="CHEBI:30616"/>
    </ligand>
</feature>
<keyword evidence="2 11" id="KW-0436">Ligase</keyword>
<feature type="site" description="Important for serine binding" evidence="8">
    <location>
        <position position="381"/>
    </location>
</feature>
<accession>A0A1G2P246</accession>
<dbReference type="Pfam" id="PF00587">
    <property type="entry name" value="tRNA-synt_2b"/>
    <property type="match status" value="1"/>
</dbReference>
<keyword evidence="4 9" id="KW-0067">ATP-binding</keyword>
<dbReference type="InterPro" id="IPR002314">
    <property type="entry name" value="aa-tRNA-synt_IIb"/>
</dbReference>
<reference evidence="11 12" key="1">
    <citation type="journal article" date="2016" name="Nat. Commun.">
        <title>Thousands of microbial genomes shed light on interconnected biogeochemical processes in an aquifer system.</title>
        <authorList>
            <person name="Anantharaman K."/>
            <person name="Brown C.T."/>
            <person name="Hug L.A."/>
            <person name="Sharon I."/>
            <person name="Castelle C.J."/>
            <person name="Probst A.J."/>
            <person name="Thomas B.C."/>
            <person name="Singh A."/>
            <person name="Wilkins M.J."/>
            <person name="Karaoz U."/>
            <person name="Brodie E.L."/>
            <person name="Williams K.H."/>
            <person name="Hubbard S.S."/>
            <person name="Banfield J.F."/>
        </authorList>
    </citation>
    <scope>NUCLEOTIDE SEQUENCE [LARGE SCALE GENOMIC DNA]</scope>
</reference>
<sequence length="423" mass="48786">MLDIKFIRENKEIIKEGARKKQIIVDIDALIKLDDTRRELNMAIDQKRSEQNTFNDHITKVTDESERKMLIEKMKYLKDALQKDEEKMKAVMLKWKAMMLEVPNIPDMSVPEGVDESSNETALEWGNKPEFSFKPKDHVDLMVNLKMVDFERGAKAHGFRGYYLSGDGAELSWALWNYGRDFFGKKNFTPFIPPVIVRKEFFYGTGHLPRESEDLYKTGDDDYLSGTAEVPMMAYHSGEVLNENDLPRRYLAFSPCFRREAGSYGKDTKGLLRVHEFFKLEQLIISKADHADSVELHEEINRNYEEFIESLGLPYRRLVICGGDLGASKVKQYDTEAWFPAQGVYRELSSASYYHDFQTRRFNIRYDSGGKKRYAYSLNSTAVATPRIIGAIVENFQTEDGSVNIPEALRKYMGGREIIVDTA</sequence>
<dbReference type="InterPro" id="IPR045864">
    <property type="entry name" value="aa-tRNA-synth_II/BPL/LPL"/>
</dbReference>
<dbReference type="Pfam" id="PF02403">
    <property type="entry name" value="Seryl_tRNA_N"/>
    <property type="match status" value="1"/>
</dbReference>
<dbReference type="Proteomes" id="UP000177269">
    <property type="component" value="Unassembled WGS sequence"/>
</dbReference>